<accession>A0A315ZBP7</accession>
<dbReference type="GO" id="GO:0005737">
    <property type="term" value="C:cytoplasm"/>
    <property type="evidence" value="ECO:0007669"/>
    <property type="project" value="TreeGrafter"/>
</dbReference>
<dbReference type="PANTHER" id="PTHR13748:SF62">
    <property type="entry name" value="COBW DOMAIN-CONTAINING PROTEIN"/>
    <property type="match status" value="1"/>
</dbReference>
<dbReference type="InterPro" id="IPR011629">
    <property type="entry name" value="CobW-like_C"/>
</dbReference>
<dbReference type="Proteomes" id="UP000245535">
    <property type="component" value="Unassembled WGS sequence"/>
</dbReference>
<dbReference type="Pfam" id="PF02492">
    <property type="entry name" value="cobW"/>
    <property type="match status" value="1"/>
</dbReference>
<dbReference type="AlphaFoldDB" id="A0A315ZBP7"/>
<dbReference type="InterPro" id="IPR036627">
    <property type="entry name" value="CobW-likC_sf"/>
</dbReference>
<dbReference type="InterPro" id="IPR027417">
    <property type="entry name" value="P-loop_NTPase"/>
</dbReference>
<dbReference type="PANTHER" id="PTHR13748">
    <property type="entry name" value="COBW-RELATED"/>
    <property type="match status" value="1"/>
</dbReference>
<evidence type="ECO:0000256" key="5">
    <source>
        <dbReference type="ARBA" id="ARBA00045658"/>
    </source>
</evidence>
<proteinExistence type="inferred from homology"/>
<sequence length="312" mass="35152">MNTNAKPVTILTGFLGAGKTTVLNAILRSKKDSRFAIIENEVGEISIDGELIVKNTDSFTELNNGCICCSINDSFVDTLRKISQRDDWDELIIEATGIANPAGIIEPFKQLQWLQKYFQIPNVIAIADAKNIESQLKVSETAATQLAFGNKIYISKTEEVLEDELQSIKKLVKDFNPLAQLHTGSKSAIPIAELLKSDELSTSPSLPSEHKPKHDHFEAITLVYDQAFDEQKLFSRLYTFLIVQSADVYRFKGVFNDSRRPNKLVIQSVMKSLYVEEAETWNEGDERKSKFVFIGKNLQSKGFDRMLKSCFL</sequence>
<evidence type="ECO:0000256" key="6">
    <source>
        <dbReference type="ARBA" id="ARBA00049117"/>
    </source>
</evidence>
<dbReference type="Gene3D" id="3.30.1220.10">
    <property type="entry name" value="CobW-like, C-terminal domain"/>
    <property type="match status" value="1"/>
</dbReference>
<dbReference type="RefSeq" id="WP_109617159.1">
    <property type="nucleotide sequence ID" value="NZ_QGDO01000002.1"/>
</dbReference>
<evidence type="ECO:0000256" key="1">
    <source>
        <dbReference type="ARBA" id="ARBA00022741"/>
    </source>
</evidence>
<keyword evidence="2" id="KW-0378">Hydrolase</keyword>
<comment type="caution">
    <text evidence="9">The sequence shown here is derived from an EMBL/GenBank/DDBJ whole genome shotgun (WGS) entry which is preliminary data.</text>
</comment>
<comment type="catalytic activity">
    <reaction evidence="6">
        <text>GTP + H2O = GDP + phosphate + H(+)</text>
        <dbReference type="Rhea" id="RHEA:19669"/>
        <dbReference type="ChEBI" id="CHEBI:15377"/>
        <dbReference type="ChEBI" id="CHEBI:15378"/>
        <dbReference type="ChEBI" id="CHEBI:37565"/>
        <dbReference type="ChEBI" id="CHEBI:43474"/>
        <dbReference type="ChEBI" id="CHEBI:58189"/>
    </reaction>
    <physiologicalReaction direction="left-to-right" evidence="6">
        <dbReference type="Rhea" id="RHEA:19670"/>
    </physiologicalReaction>
</comment>
<dbReference type="CDD" id="cd03112">
    <property type="entry name" value="CobW-like"/>
    <property type="match status" value="1"/>
</dbReference>
<dbReference type="Pfam" id="PF07683">
    <property type="entry name" value="CobW_C"/>
    <property type="match status" value="1"/>
</dbReference>
<dbReference type="GO" id="GO:0016787">
    <property type="term" value="F:hydrolase activity"/>
    <property type="evidence" value="ECO:0007669"/>
    <property type="project" value="UniProtKB-KW"/>
</dbReference>
<dbReference type="InterPro" id="IPR051316">
    <property type="entry name" value="Zinc-reg_GTPase_activator"/>
</dbReference>
<gene>
    <name evidence="9" type="ORF">BC781_102542</name>
</gene>
<keyword evidence="10" id="KW-1185">Reference proteome</keyword>
<evidence type="ECO:0000256" key="2">
    <source>
        <dbReference type="ARBA" id="ARBA00022801"/>
    </source>
</evidence>
<dbReference type="GO" id="GO:0000166">
    <property type="term" value="F:nucleotide binding"/>
    <property type="evidence" value="ECO:0007669"/>
    <property type="project" value="UniProtKB-KW"/>
</dbReference>
<evidence type="ECO:0000313" key="9">
    <source>
        <dbReference type="EMBL" id="PWJ42995.1"/>
    </source>
</evidence>
<evidence type="ECO:0000259" key="7">
    <source>
        <dbReference type="Pfam" id="PF02492"/>
    </source>
</evidence>
<reference evidence="9 10" key="1">
    <citation type="submission" date="2018-03" db="EMBL/GenBank/DDBJ databases">
        <title>Genomic Encyclopedia of Archaeal and Bacterial Type Strains, Phase II (KMG-II): from individual species to whole genera.</title>
        <authorList>
            <person name="Goeker M."/>
        </authorList>
    </citation>
    <scope>NUCLEOTIDE SEQUENCE [LARGE SCALE GENOMIC DNA]</scope>
    <source>
        <strain evidence="9 10">DSM 28229</strain>
    </source>
</reference>
<evidence type="ECO:0000313" key="10">
    <source>
        <dbReference type="Proteomes" id="UP000245535"/>
    </source>
</evidence>
<dbReference type="SUPFAM" id="SSF90002">
    <property type="entry name" value="Hypothetical protein YjiA, C-terminal domain"/>
    <property type="match status" value="1"/>
</dbReference>
<name>A0A315ZBP7_SEDFL</name>
<organism evidence="9 10">
    <name type="scientific">Sediminitomix flava</name>
    <dbReference type="NCBI Taxonomy" id="379075"/>
    <lineage>
        <taxon>Bacteria</taxon>
        <taxon>Pseudomonadati</taxon>
        <taxon>Bacteroidota</taxon>
        <taxon>Cytophagia</taxon>
        <taxon>Cytophagales</taxon>
        <taxon>Flammeovirgaceae</taxon>
        <taxon>Sediminitomix</taxon>
    </lineage>
</organism>
<keyword evidence="1" id="KW-0547">Nucleotide-binding</keyword>
<comment type="function">
    <text evidence="5">Zinc chaperone that directly transfers zinc cofactor to target proteins, thereby activating them. Zinc is transferred from the CXCC motif in the GTPase domain to the zinc binding site in target proteins in a process requiring GTP hydrolysis.</text>
</comment>
<evidence type="ECO:0000256" key="3">
    <source>
        <dbReference type="ARBA" id="ARBA00023186"/>
    </source>
</evidence>
<comment type="similarity">
    <text evidence="4">Belongs to the SIMIBI class G3E GTPase family. ZNG1 subfamily.</text>
</comment>
<keyword evidence="3" id="KW-0143">Chaperone</keyword>
<feature type="domain" description="CobW/HypB/UreG nucleotide-binding" evidence="7">
    <location>
        <begin position="7"/>
        <end position="181"/>
    </location>
</feature>
<protein>
    <submittedName>
        <fullName evidence="9">G3E family GTPase</fullName>
    </submittedName>
</protein>
<feature type="domain" description="CobW C-terminal" evidence="8">
    <location>
        <begin position="217"/>
        <end position="310"/>
    </location>
</feature>
<dbReference type="Gene3D" id="3.40.50.300">
    <property type="entry name" value="P-loop containing nucleotide triphosphate hydrolases"/>
    <property type="match status" value="1"/>
</dbReference>
<evidence type="ECO:0000256" key="4">
    <source>
        <dbReference type="ARBA" id="ARBA00034320"/>
    </source>
</evidence>
<dbReference type="OrthoDB" id="9808822at2"/>
<evidence type="ECO:0000259" key="8">
    <source>
        <dbReference type="Pfam" id="PF07683"/>
    </source>
</evidence>
<dbReference type="EMBL" id="QGDO01000002">
    <property type="protein sequence ID" value="PWJ42995.1"/>
    <property type="molecule type" value="Genomic_DNA"/>
</dbReference>
<dbReference type="SUPFAM" id="SSF52540">
    <property type="entry name" value="P-loop containing nucleoside triphosphate hydrolases"/>
    <property type="match status" value="1"/>
</dbReference>
<dbReference type="InterPro" id="IPR003495">
    <property type="entry name" value="CobW/HypB/UreG_nucleotide-bd"/>
</dbReference>